<dbReference type="PANTHER" id="PTHR30251:SF4">
    <property type="entry name" value="SLR1668 PROTEIN"/>
    <property type="match status" value="1"/>
</dbReference>
<feature type="domain" description="Pili assembly chaperone N-terminal" evidence="2">
    <location>
        <begin position="34"/>
        <end position="148"/>
    </location>
</feature>
<dbReference type="Pfam" id="PF00345">
    <property type="entry name" value="PapD_N"/>
    <property type="match status" value="1"/>
</dbReference>
<accession>A0A1G7MKV2</accession>
<feature type="signal peptide" evidence="1">
    <location>
        <begin position="1"/>
        <end position="22"/>
    </location>
</feature>
<dbReference type="SUPFAM" id="SSF49354">
    <property type="entry name" value="PapD-like"/>
    <property type="match status" value="1"/>
</dbReference>
<dbReference type="InterPro" id="IPR050643">
    <property type="entry name" value="Periplasmic_pilus_chap"/>
</dbReference>
<evidence type="ECO:0000313" key="3">
    <source>
        <dbReference type="EMBL" id="MWC42262.1"/>
    </source>
</evidence>
<reference evidence="4 5" key="1">
    <citation type="submission" date="2016-10" db="EMBL/GenBank/DDBJ databases">
        <authorList>
            <person name="Varghese N."/>
            <person name="Submissions S."/>
        </authorList>
    </citation>
    <scope>NUCLEOTIDE SEQUENCE [LARGE SCALE GENOMIC DNA]</scope>
    <source>
        <strain evidence="4 5">S7-754</strain>
    </source>
</reference>
<feature type="chain" id="PRO_5033270299" evidence="1">
    <location>
        <begin position="23"/>
        <end position="237"/>
    </location>
</feature>
<evidence type="ECO:0000313" key="5">
    <source>
        <dbReference type="Proteomes" id="UP000323502"/>
    </source>
</evidence>
<dbReference type="Gene3D" id="2.60.40.10">
    <property type="entry name" value="Immunoglobulins"/>
    <property type="match status" value="1"/>
</dbReference>
<dbReference type="InterPro" id="IPR013783">
    <property type="entry name" value="Ig-like_fold"/>
</dbReference>
<evidence type="ECO:0000259" key="2">
    <source>
        <dbReference type="Pfam" id="PF00345"/>
    </source>
</evidence>
<name>A0A1G7MKV2_9SPHN</name>
<dbReference type="OrthoDB" id="511700at2"/>
<gene>
    <name evidence="3" type="ORF">GQR91_01120</name>
    <name evidence="4" type="ORF">SAMN05216557_104224</name>
</gene>
<keyword evidence="1" id="KW-0732">Signal</keyword>
<proteinExistence type="predicted"/>
<keyword evidence="5" id="KW-1185">Reference proteome</keyword>
<dbReference type="EMBL" id="FNBI01000004">
    <property type="protein sequence ID" value="SDF61730.1"/>
    <property type="molecule type" value="Genomic_DNA"/>
</dbReference>
<protein>
    <submittedName>
        <fullName evidence="3">Fimbria/pilus periplasmic chaperone</fullName>
    </submittedName>
    <submittedName>
        <fullName evidence="4">Fimbrial chaperone protein</fullName>
    </submittedName>
</protein>
<evidence type="ECO:0000313" key="6">
    <source>
        <dbReference type="Proteomes" id="UP000436801"/>
    </source>
</evidence>
<evidence type="ECO:0000256" key="1">
    <source>
        <dbReference type="SAM" id="SignalP"/>
    </source>
</evidence>
<dbReference type="Proteomes" id="UP000323502">
    <property type="component" value="Unassembled WGS sequence"/>
</dbReference>
<dbReference type="EMBL" id="WSUT01000001">
    <property type="protein sequence ID" value="MWC42262.1"/>
    <property type="molecule type" value="Genomic_DNA"/>
</dbReference>
<evidence type="ECO:0000313" key="4">
    <source>
        <dbReference type="EMBL" id="SDF61730.1"/>
    </source>
</evidence>
<dbReference type="InterPro" id="IPR016147">
    <property type="entry name" value="Pili_assmbl_chaperone_N"/>
</dbReference>
<dbReference type="GO" id="GO:0071555">
    <property type="term" value="P:cell wall organization"/>
    <property type="evidence" value="ECO:0007669"/>
    <property type="project" value="InterPro"/>
</dbReference>
<dbReference type="GO" id="GO:0030288">
    <property type="term" value="C:outer membrane-bounded periplasmic space"/>
    <property type="evidence" value="ECO:0007669"/>
    <property type="project" value="InterPro"/>
</dbReference>
<dbReference type="AlphaFoldDB" id="A0A1G7MKV2"/>
<dbReference type="Proteomes" id="UP000436801">
    <property type="component" value="Unassembled WGS sequence"/>
</dbReference>
<sequence length="237" mass="25450">MTLRLFRLCAFLLLALAAPCSAATVVIWPIDPVIAAGERATALWIENKGNAPVTLQVRTLHWTQDNGEDRHVDQDRIVASPPIATVAPGQRQLVRILRRDVADTGSGEQSYRLLIDELPPAIDTKGAEAGPRAQLAVQMRYSIPLFVRAGASANAQPVLAARILLSEGRRYLVVTNSGARHARLVDLRGGRTPLLPGLVGYVLPGQTMRWPLPDAAADLGKLTVNVNGTDAVLPITA</sequence>
<dbReference type="RefSeq" id="WP_160146783.1">
    <property type="nucleotide sequence ID" value="NZ_FNBI01000004.1"/>
</dbReference>
<dbReference type="PANTHER" id="PTHR30251">
    <property type="entry name" value="PILUS ASSEMBLY CHAPERONE"/>
    <property type="match status" value="1"/>
</dbReference>
<reference evidence="3 6" key="2">
    <citation type="submission" date="2019-12" db="EMBL/GenBank/DDBJ databases">
        <authorList>
            <person name="Zheng J."/>
        </authorList>
    </citation>
    <scope>NUCLEOTIDE SEQUENCE [LARGE SCALE GENOMIC DNA]</scope>
    <source>
        <strain evidence="3 6">DSM 27347</strain>
    </source>
</reference>
<organism evidence="4 5">
    <name type="scientific">Sphingomonas carotinifaciens</name>
    <dbReference type="NCBI Taxonomy" id="1166323"/>
    <lineage>
        <taxon>Bacteria</taxon>
        <taxon>Pseudomonadati</taxon>
        <taxon>Pseudomonadota</taxon>
        <taxon>Alphaproteobacteria</taxon>
        <taxon>Sphingomonadales</taxon>
        <taxon>Sphingomonadaceae</taxon>
        <taxon>Sphingomonas</taxon>
    </lineage>
</organism>
<dbReference type="InterPro" id="IPR008962">
    <property type="entry name" value="PapD-like_sf"/>
</dbReference>